<keyword evidence="3" id="KW-1185">Reference proteome</keyword>
<evidence type="ECO:0000256" key="1">
    <source>
        <dbReference type="SAM" id="Phobius"/>
    </source>
</evidence>
<dbReference type="EMBL" id="JALIRP010000001">
    <property type="protein sequence ID" value="MCJ8010135.1"/>
    <property type="molecule type" value="Genomic_DNA"/>
</dbReference>
<sequence length="79" mass="8733">MMMIRIPTAFMEEWAKEHVKALVVGALEAARELLVEFTYSIALVGGGACILLWLGGWDKGKKWAGILLMVNVLIKFLLG</sequence>
<evidence type="ECO:0000313" key="2">
    <source>
        <dbReference type="EMBL" id="MCJ8010135.1"/>
    </source>
</evidence>
<feature type="transmembrane region" description="Helical" evidence="1">
    <location>
        <begin position="37"/>
        <end position="56"/>
    </location>
</feature>
<keyword evidence="1" id="KW-1133">Transmembrane helix</keyword>
<comment type="caution">
    <text evidence="2">The sequence shown here is derived from an EMBL/GenBank/DDBJ whole genome shotgun (WGS) entry which is preliminary data.</text>
</comment>
<name>A0A9X1WLN5_9BACL</name>
<keyword evidence="1" id="KW-0472">Membrane</keyword>
<dbReference type="RefSeq" id="WP_244717280.1">
    <property type="nucleotide sequence ID" value="NZ_JALIRP010000001.1"/>
</dbReference>
<accession>A0A9X1WLN5</accession>
<proteinExistence type="predicted"/>
<organism evidence="2 3">
    <name type="scientific">Paenibacillus mangrovi</name>
    <dbReference type="NCBI Taxonomy" id="2931978"/>
    <lineage>
        <taxon>Bacteria</taxon>
        <taxon>Bacillati</taxon>
        <taxon>Bacillota</taxon>
        <taxon>Bacilli</taxon>
        <taxon>Bacillales</taxon>
        <taxon>Paenibacillaceae</taxon>
        <taxon>Paenibacillus</taxon>
    </lineage>
</organism>
<evidence type="ECO:0000313" key="3">
    <source>
        <dbReference type="Proteomes" id="UP001139347"/>
    </source>
</evidence>
<dbReference type="Proteomes" id="UP001139347">
    <property type="component" value="Unassembled WGS sequence"/>
</dbReference>
<keyword evidence="1" id="KW-0812">Transmembrane</keyword>
<protein>
    <submittedName>
        <fullName evidence="2">Uncharacterized protein</fullName>
    </submittedName>
</protein>
<reference evidence="2" key="1">
    <citation type="submission" date="2022-04" db="EMBL/GenBank/DDBJ databases">
        <title>Paenibacillus mangrovi sp. nov., a novel endophytic bacterium isolated from bark of Kandelia candel.</title>
        <authorList>
            <person name="Tuo L."/>
        </authorList>
    </citation>
    <scope>NUCLEOTIDE SEQUENCE</scope>
    <source>
        <strain evidence="2">KQZ6P-2</strain>
    </source>
</reference>
<gene>
    <name evidence="2" type="ORF">MUG84_00070</name>
</gene>
<dbReference type="AlphaFoldDB" id="A0A9X1WLN5"/>